<organism evidence="1 2">
    <name type="scientific">Collimonas rhizosphaerae</name>
    <dbReference type="NCBI Taxonomy" id="3126357"/>
    <lineage>
        <taxon>Bacteria</taxon>
        <taxon>Pseudomonadati</taxon>
        <taxon>Pseudomonadota</taxon>
        <taxon>Betaproteobacteria</taxon>
        <taxon>Burkholderiales</taxon>
        <taxon>Oxalobacteraceae</taxon>
        <taxon>Collimonas</taxon>
    </lineage>
</organism>
<evidence type="ECO:0008006" key="3">
    <source>
        <dbReference type="Google" id="ProtNLM"/>
    </source>
</evidence>
<keyword evidence="2" id="KW-1185">Reference proteome</keyword>
<dbReference type="RefSeq" id="WP_342831255.1">
    <property type="nucleotide sequence ID" value="NZ_JBANDC010000020.1"/>
</dbReference>
<comment type="caution">
    <text evidence="1">The sequence shown here is derived from an EMBL/GenBank/DDBJ whole genome shotgun (WGS) entry which is preliminary data.</text>
</comment>
<proteinExistence type="predicted"/>
<gene>
    <name evidence="1" type="ORF">V8G57_22240</name>
</gene>
<protein>
    <recommendedName>
        <fullName evidence="3">NIPSNAP protein</fullName>
    </recommendedName>
</protein>
<evidence type="ECO:0000313" key="1">
    <source>
        <dbReference type="EMBL" id="MEM4990126.1"/>
    </source>
</evidence>
<reference evidence="1 2" key="1">
    <citation type="submission" date="2024-02" db="EMBL/GenBank/DDBJ databases">
        <title>Draft genome sequence of Collimonas sp. strain H4R21, an effective mineral-weathering bacterial strain isolated from the beech rhizosphere.</title>
        <authorList>
            <person name="Morin E."/>
            <person name="Uroz S."/>
            <person name="Leveau J.H.J."/>
            <person name="Kumar R."/>
            <person name="Rey M.W."/>
            <person name="Pham J."/>
        </authorList>
    </citation>
    <scope>NUCLEOTIDE SEQUENCE [LARGE SCALE GENOMIC DNA]</scope>
    <source>
        <strain evidence="1 2">H4R21</strain>
    </source>
</reference>
<name>A0ABU9Q1N6_9BURK</name>
<dbReference type="InterPro" id="IPR011008">
    <property type="entry name" value="Dimeric_a/b-barrel"/>
</dbReference>
<sequence>MSTALEITTFKLVKGLGVKDFIAANADIDAWLKRQAGFQSRHIAELEDGSIVDMLVWSSTAEGEDAASRIMGETADSPVHAAINQRSVVWRIAQVRHQVCA</sequence>
<accession>A0ABU9Q1N6</accession>
<dbReference type="SUPFAM" id="SSF54909">
    <property type="entry name" value="Dimeric alpha+beta barrel"/>
    <property type="match status" value="1"/>
</dbReference>
<evidence type="ECO:0000313" key="2">
    <source>
        <dbReference type="Proteomes" id="UP001495910"/>
    </source>
</evidence>
<dbReference type="Proteomes" id="UP001495910">
    <property type="component" value="Unassembled WGS sequence"/>
</dbReference>
<dbReference type="EMBL" id="JBANDC010000020">
    <property type="protein sequence ID" value="MEM4990126.1"/>
    <property type="molecule type" value="Genomic_DNA"/>
</dbReference>